<evidence type="ECO:0000256" key="8">
    <source>
        <dbReference type="ARBA" id="ARBA00022837"/>
    </source>
</evidence>
<dbReference type="EC" id="2.2.1.1" evidence="5 11"/>
<dbReference type="SMART" id="SM00861">
    <property type="entry name" value="Transket_pyr"/>
    <property type="match status" value="1"/>
</dbReference>
<dbReference type="Gene3D" id="3.40.50.970">
    <property type="match status" value="2"/>
</dbReference>
<comment type="cofactor">
    <cofactor evidence="1">
        <name>Ca(2+)</name>
        <dbReference type="ChEBI" id="CHEBI:29108"/>
    </cofactor>
</comment>
<feature type="binding site" evidence="14">
    <location>
        <position position="156"/>
    </location>
    <ligand>
        <name>thiamine diphosphate</name>
        <dbReference type="ChEBI" id="CHEBI:58937"/>
    </ligand>
</feature>
<keyword evidence="8 17" id="KW-0106">Calcium</keyword>
<dbReference type="SUPFAM" id="SSF52518">
    <property type="entry name" value="Thiamin diphosphate-binding fold (THDP-binding)"/>
    <property type="match status" value="2"/>
</dbReference>
<dbReference type="PANTHER" id="PTHR43522:SF13">
    <property type="entry name" value="TRANSKETOLASE 2"/>
    <property type="match status" value="1"/>
</dbReference>
<protein>
    <recommendedName>
        <fullName evidence="5 11">Transketolase</fullName>
        <ecNumber evidence="5 11">2.2.1.1</ecNumber>
    </recommendedName>
</protein>
<evidence type="ECO:0000256" key="18">
    <source>
        <dbReference type="SAM" id="MobiDB-lite"/>
    </source>
</evidence>
<dbReference type="PANTHER" id="PTHR43522">
    <property type="entry name" value="TRANSKETOLASE"/>
    <property type="match status" value="1"/>
</dbReference>
<evidence type="ECO:0000256" key="2">
    <source>
        <dbReference type="ARBA" id="ARBA00001941"/>
    </source>
</evidence>
<feature type="domain" description="Transketolase-like pyrimidine-binding" evidence="19">
    <location>
        <begin position="355"/>
        <end position="525"/>
    </location>
</feature>
<feature type="binding site" evidence="13">
    <location>
        <position position="473"/>
    </location>
    <ligand>
        <name>substrate</name>
    </ligand>
</feature>
<gene>
    <name evidence="20" type="primary">tkt</name>
    <name evidence="20" type="ORF">G4B00_00470</name>
</gene>
<keyword evidence="10 14" id="KW-0786">Thiamine pyrophosphate</keyword>
<dbReference type="InterPro" id="IPR029061">
    <property type="entry name" value="THDP-binding"/>
</dbReference>
<evidence type="ECO:0000256" key="7">
    <source>
        <dbReference type="ARBA" id="ARBA00022723"/>
    </source>
</evidence>
<dbReference type="GO" id="GO:0004802">
    <property type="term" value="F:transketolase activity"/>
    <property type="evidence" value="ECO:0007669"/>
    <property type="project" value="UniProtKB-UniRule"/>
</dbReference>
<comment type="subunit">
    <text evidence="4 17">Homodimer.</text>
</comment>
<keyword evidence="6 17" id="KW-0808">Transferase</keyword>
<dbReference type="AlphaFoldDB" id="A0AAJ4KUJ9"/>
<dbReference type="FunFam" id="3.40.50.970:FF:000003">
    <property type="entry name" value="Transketolase"/>
    <property type="match status" value="1"/>
</dbReference>
<evidence type="ECO:0000256" key="4">
    <source>
        <dbReference type="ARBA" id="ARBA00011738"/>
    </source>
</evidence>
<feature type="binding site" evidence="14">
    <location>
        <position position="261"/>
    </location>
    <ligand>
        <name>thiamine diphosphate</name>
        <dbReference type="ChEBI" id="CHEBI:58937"/>
    </ligand>
</feature>
<comment type="cofactor">
    <cofactor evidence="17">
        <name>Mg(2+)</name>
        <dbReference type="ChEBI" id="CHEBI:18420"/>
    </cofactor>
    <cofactor evidence="17">
        <name>Ca(2+)</name>
        <dbReference type="ChEBI" id="CHEBI:29108"/>
    </cofactor>
    <cofactor evidence="17">
        <name>Mn(2+)</name>
        <dbReference type="ChEBI" id="CHEBI:29035"/>
    </cofactor>
    <cofactor evidence="17">
        <name>Co(2+)</name>
        <dbReference type="ChEBI" id="CHEBI:48828"/>
    </cofactor>
    <text evidence="17">Binds 1 Mg(2+) ion per subunit. Can also utilize other divalent metal cations, such as Ca(2+), Mn(2+) and Co(2+).</text>
</comment>
<dbReference type="PROSITE" id="PS00802">
    <property type="entry name" value="TRANSKETOLASE_2"/>
    <property type="match status" value="1"/>
</dbReference>
<organism evidence="20 21">
    <name type="scientific">Buchnera aphidicola</name>
    <name type="common">Aphis urticata</name>
    <dbReference type="NCBI Taxonomy" id="2708353"/>
    <lineage>
        <taxon>Bacteria</taxon>
        <taxon>Pseudomonadati</taxon>
        <taxon>Pseudomonadota</taxon>
        <taxon>Gammaproteobacteria</taxon>
        <taxon>Enterobacterales</taxon>
        <taxon>Erwiniaceae</taxon>
        <taxon>Buchnera</taxon>
    </lineage>
</organism>
<dbReference type="InterPro" id="IPR049557">
    <property type="entry name" value="Transketolase_CS"/>
</dbReference>
<proteinExistence type="inferred from homology"/>
<name>A0AAJ4KUJ9_9GAMM</name>
<dbReference type="EMBL" id="CP048744">
    <property type="protein sequence ID" value="QIQ41147.1"/>
    <property type="molecule type" value="Genomic_DNA"/>
</dbReference>
<evidence type="ECO:0000259" key="19">
    <source>
        <dbReference type="SMART" id="SM00861"/>
    </source>
</evidence>
<dbReference type="InterPro" id="IPR005478">
    <property type="entry name" value="Transketolase_bac-like"/>
</dbReference>
<dbReference type="FunFam" id="3.40.50.920:FF:000003">
    <property type="entry name" value="Transketolase"/>
    <property type="match status" value="1"/>
</dbReference>
<dbReference type="Pfam" id="PF00456">
    <property type="entry name" value="Transketolase_N"/>
    <property type="match status" value="1"/>
</dbReference>
<comment type="cofactor">
    <cofactor evidence="2">
        <name>Co(2+)</name>
        <dbReference type="ChEBI" id="CHEBI:48828"/>
    </cofactor>
</comment>
<comment type="cofactor">
    <cofactor evidence="14">
        <name>thiamine diphosphate</name>
        <dbReference type="ChEBI" id="CHEBI:58937"/>
    </cofactor>
    <text evidence="14">Binds 1 thiamine pyrophosphate per subunit. During the reaction, the substrate forms a covalent intermediate with the cofactor.</text>
</comment>
<dbReference type="SUPFAM" id="SSF52922">
    <property type="entry name" value="TK C-terminal domain-like"/>
    <property type="match status" value="1"/>
</dbReference>
<sequence length="665" mass="75028">MSLKQELSNAIRMLSIDAVQNAKSGHPGMPMGMADIAEVLWRNFLKHNPKNPKWDNRDRFVLSNGHGSMLLYSLLHLTGYDLSIEEIKRFRKLNSKTPGHPEVEETPGVETTTGPLGQGLANAVGMAIAEKTLSAYFNRLHFDIVNHYTWVFVGDGCLMEGISHEVCSLAGTLKLGKLIVFYDSNGISIDGKVSNWFTDDTVMRFQSYNWHVIDKVNGHDSNAIMKSVQEAISIQDQPSIIICNTIIGFGSPNKSGTSESHGAPLGESEINLIRKNLKWNYLPFEIPQEIYKKWNFIKQGLKLEKEWNKKFSLYQIKYPELAKEYLRRFRQDLPDKWHEKTSEYIIQLQKNPKNIASRNASQNTLEKFVKLLPELIGGSADLSPSNLTICSSSRSIAENTSGNYIHYGVREFGMTAIANGISHHGGFIPYTSTFLMFVEYARNAVRMAALMRTKHIFVYTHDSIGLGEDGPTHQPIEQLANLRMTPNIDVWRPCDQVETAMAWKFAIEKKAGPTALILSRQNLSQIDRNDEQLNNISYGAYILYDSKKPIDVIFISTGSEIAITLLAAKKIVALGYSVRVVSMPSNNVFDRQKNTYQELVLPSYVTKRIAIEASIKDFWYKYVGIKGLIIGMETFGKSAPADILFQKFGFTVENIVNQSKNFLEH</sequence>
<reference evidence="20 21" key="1">
    <citation type="submission" date="2020-02" db="EMBL/GenBank/DDBJ databases">
        <title>Parallel evolution in the integration of a co-obligate aphid symbiosis.</title>
        <authorList>
            <person name="Monnin D."/>
            <person name="Jackson R."/>
            <person name="Kiers E.T."/>
            <person name="Bunker M."/>
            <person name="Ellers J."/>
            <person name="Henry L.M."/>
        </authorList>
    </citation>
    <scope>NUCLEOTIDE SEQUENCE [LARGE SCALE GENOMIC DNA]</scope>
    <source>
        <strain evidence="20">AURT-53B</strain>
    </source>
</reference>
<feature type="compositionally biased region" description="Low complexity" evidence="18">
    <location>
        <begin position="106"/>
        <end position="115"/>
    </location>
</feature>
<comment type="function">
    <text evidence="17">Catalyzes the transfer of a two-carbon ketol group from a ketose donor to an aldose acceptor, via a covalent intermediate with the cofactor thiamine pyrophosphate.</text>
</comment>
<evidence type="ECO:0000256" key="11">
    <source>
        <dbReference type="NCBIfam" id="TIGR00232"/>
    </source>
</evidence>
<evidence type="ECO:0000256" key="13">
    <source>
        <dbReference type="PIRSR" id="PIRSR605478-2"/>
    </source>
</evidence>
<dbReference type="InterPro" id="IPR033247">
    <property type="entry name" value="Transketolase_fam"/>
</dbReference>
<evidence type="ECO:0000313" key="20">
    <source>
        <dbReference type="EMBL" id="QIQ41147.1"/>
    </source>
</evidence>
<feature type="binding site" evidence="13">
    <location>
        <position position="461"/>
    </location>
    <ligand>
        <name>substrate</name>
    </ligand>
</feature>
<dbReference type="NCBIfam" id="TIGR00232">
    <property type="entry name" value="tktlase_bact"/>
    <property type="match status" value="1"/>
</dbReference>
<feature type="binding site" evidence="13">
    <location>
        <position position="520"/>
    </location>
    <ligand>
        <name>substrate</name>
    </ligand>
</feature>
<evidence type="ECO:0000256" key="1">
    <source>
        <dbReference type="ARBA" id="ARBA00001913"/>
    </source>
</evidence>
<feature type="binding site" evidence="14">
    <location>
        <begin position="114"/>
        <end position="116"/>
    </location>
    <ligand>
        <name>thiamine diphosphate</name>
        <dbReference type="ChEBI" id="CHEBI:58937"/>
    </ligand>
</feature>
<dbReference type="Pfam" id="PF22613">
    <property type="entry name" value="Transketolase_C_1"/>
    <property type="match status" value="1"/>
</dbReference>
<feature type="binding site" evidence="15">
    <location>
        <position position="185"/>
    </location>
    <ligand>
        <name>Mg(2+)</name>
        <dbReference type="ChEBI" id="CHEBI:18420"/>
    </ligand>
</feature>
<evidence type="ECO:0000256" key="5">
    <source>
        <dbReference type="ARBA" id="ARBA00013152"/>
    </source>
</evidence>
<comment type="cofactor">
    <cofactor evidence="15">
        <name>Mg(2+)</name>
        <dbReference type="ChEBI" id="CHEBI:18420"/>
    </cofactor>
    <text evidence="15">Binds 1 Mg(2+) ion per subunit. Can also utilize other divalent metal cations, such as Ca(2+), Mn(2+) and Co(2+).</text>
</comment>
<feature type="binding site" evidence="13">
    <location>
        <position position="26"/>
    </location>
    <ligand>
        <name>substrate</name>
    </ligand>
</feature>
<dbReference type="CDD" id="cd02012">
    <property type="entry name" value="TPP_TK"/>
    <property type="match status" value="1"/>
</dbReference>
<evidence type="ECO:0000256" key="14">
    <source>
        <dbReference type="PIRSR" id="PIRSR605478-3"/>
    </source>
</evidence>
<evidence type="ECO:0000256" key="6">
    <source>
        <dbReference type="ARBA" id="ARBA00022679"/>
    </source>
</evidence>
<feature type="region of interest" description="Disordered" evidence="18">
    <location>
        <begin position="95"/>
        <end position="115"/>
    </location>
</feature>
<comment type="catalytic activity">
    <reaction evidence="17">
        <text>D-sedoheptulose 7-phosphate + D-glyceraldehyde 3-phosphate = aldehydo-D-ribose 5-phosphate + D-xylulose 5-phosphate</text>
        <dbReference type="Rhea" id="RHEA:10508"/>
        <dbReference type="ChEBI" id="CHEBI:57483"/>
        <dbReference type="ChEBI" id="CHEBI:57737"/>
        <dbReference type="ChEBI" id="CHEBI:58273"/>
        <dbReference type="ChEBI" id="CHEBI:59776"/>
        <dbReference type="EC" id="2.2.1.1"/>
    </reaction>
</comment>
<feature type="binding site" evidence="14">
    <location>
        <position position="437"/>
    </location>
    <ligand>
        <name>thiamine diphosphate</name>
        <dbReference type="ChEBI" id="CHEBI:58937"/>
    </ligand>
</feature>
<dbReference type="InterPro" id="IPR005475">
    <property type="entry name" value="Transketolase-like_Pyr-bd"/>
</dbReference>
<dbReference type="GO" id="GO:0009052">
    <property type="term" value="P:pentose-phosphate shunt, non-oxidative branch"/>
    <property type="evidence" value="ECO:0007669"/>
    <property type="project" value="UniProtKB-ARBA"/>
</dbReference>
<feature type="binding site" evidence="13">
    <location>
        <position position="358"/>
    </location>
    <ligand>
        <name>substrate</name>
    </ligand>
</feature>
<evidence type="ECO:0000256" key="15">
    <source>
        <dbReference type="PIRSR" id="PIRSR605478-4"/>
    </source>
</evidence>
<dbReference type="InterPro" id="IPR055152">
    <property type="entry name" value="Transketolase-like_C_2"/>
</dbReference>
<accession>A0AAJ4KUJ9</accession>
<feature type="active site" description="Proton donor" evidence="12">
    <location>
        <position position="411"/>
    </location>
</feature>
<dbReference type="Gene3D" id="3.40.50.920">
    <property type="match status" value="1"/>
</dbReference>
<dbReference type="InterPro" id="IPR005474">
    <property type="entry name" value="Transketolase_N"/>
</dbReference>
<dbReference type="Pfam" id="PF02779">
    <property type="entry name" value="Transket_pyr"/>
    <property type="match status" value="1"/>
</dbReference>
<feature type="binding site" evidence="15">
    <location>
        <position position="187"/>
    </location>
    <ligand>
        <name>Mg(2+)</name>
        <dbReference type="ChEBI" id="CHEBI:18420"/>
    </ligand>
</feature>
<dbReference type="InterPro" id="IPR020826">
    <property type="entry name" value="Transketolase_BS"/>
</dbReference>
<keyword evidence="9 15" id="KW-0460">Magnesium</keyword>
<feature type="binding site" evidence="14">
    <location>
        <position position="185"/>
    </location>
    <ligand>
        <name>thiamine diphosphate</name>
        <dbReference type="ChEBI" id="CHEBI:58937"/>
    </ligand>
</feature>
<evidence type="ECO:0000256" key="17">
    <source>
        <dbReference type="RuleBase" id="RU004996"/>
    </source>
</evidence>
<feature type="binding site" evidence="13">
    <location>
        <position position="469"/>
    </location>
    <ligand>
        <name>substrate</name>
    </ligand>
</feature>
<evidence type="ECO:0000313" key="21">
    <source>
        <dbReference type="Proteomes" id="UP000502374"/>
    </source>
</evidence>
<dbReference type="Proteomes" id="UP000502374">
    <property type="component" value="Chromosome"/>
</dbReference>
<evidence type="ECO:0000256" key="3">
    <source>
        <dbReference type="ARBA" id="ARBA00007131"/>
    </source>
</evidence>
<feature type="binding site" evidence="13">
    <location>
        <position position="261"/>
    </location>
    <ligand>
        <name>substrate</name>
    </ligand>
</feature>
<feature type="site" description="Important for catalytic activity" evidence="16">
    <location>
        <position position="26"/>
    </location>
</feature>
<feature type="binding site" evidence="15">
    <location>
        <position position="155"/>
    </location>
    <ligand>
        <name>Mg(2+)</name>
        <dbReference type="ChEBI" id="CHEBI:18420"/>
    </ligand>
</feature>
<comment type="similarity">
    <text evidence="3 17">Belongs to the transketolase family.</text>
</comment>
<dbReference type="CDD" id="cd07033">
    <property type="entry name" value="TPP_PYR_DXS_TK_like"/>
    <property type="match status" value="1"/>
</dbReference>
<feature type="binding site" evidence="13">
    <location>
        <position position="385"/>
    </location>
    <ligand>
        <name>substrate</name>
    </ligand>
</feature>
<evidence type="ECO:0000256" key="10">
    <source>
        <dbReference type="ARBA" id="ARBA00023052"/>
    </source>
</evidence>
<keyword evidence="7 15" id="KW-0479">Metal-binding</keyword>
<dbReference type="PROSITE" id="PS00801">
    <property type="entry name" value="TRANSKETOLASE_1"/>
    <property type="match status" value="1"/>
</dbReference>
<evidence type="ECO:0000256" key="12">
    <source>
        <dbReference type="PIRSR" id="PIRSR605478-1"/>
    </source>
</evidence>
<feature type="binding site" evidence="14">
    <location>
        <position position="66"/>
    </location>
    <ligand>
        <name>thiamine diphosphate</name>
        <dbReference type="ChEBI" id="CHEBI:58937"/>
    </ligand>
</feature>
<feature type="site" description="Important for catalytic activity" evidence="16">
    <location>
        <position position="261"/>
    </location>
</feature>
<dbReference type="GO" id="GO:0046872">
    <property type="term" value="F:metal ion binding"/>
    <property type="evidence" value="ECO:0007669"/>
    <property type="project" value="UniProtKB-KW"/>
</dbReference>
<dbReference type="GO" id="GO:0005829">
    <property type="term" value="C:cytosol"/>
    <property type="evidence" value="ECO:0007669"/>
    <property type="project" value="TreeGrafter"/>
</dbReference>
<evidence type="ECO:0000256" key="16">
    <source>
        <dbReference type="PIRSR" id="PIRSR605478-5"/>
    </source>
</evidence>
<dbReference type="FunFam" id="3.40.50.970:FF:000004">
    <property type="entry name" value="Transketolase"/>
    <property type="match status" value="1"/>
</dbReference>
<evidence type="ECO:0000256" key="9">
    <source>
        <dbReference type="ARBA" id="ARBA00022842"/>
    </source>
</evidence>
<dbReference type="InterPro" id="IPR009014">
    <property type="entry name" value="Transketo_C/PFOR_II"/>
</dbReference>